<comment type="caution">
    <text evidence="2">The sequence shown here is derived from an EMBL/GenBank/DDBJ whole genome shotgun (WGS) entry which is preliminary data.</text>
</comment>
<protein>
    <submittedName>
        <fullName evidence="2">Uncharacterized protein</fullName>
    </submittedName>
</protein>
<feature type="compositionally biased region" description="Basic residues" evidence="1">
    <location>
        <begin position="52"/>
        <end position="64"/>
    </location>
</feature>
<evidence type="ECO:0000313" key="3">
    <source>
        <dbReference type="Proteomes" id="UP001054945"/>
    </source>
</evidence>
<accession>A0AAV4SV65</accession>
<gene>
    <name evidence="2" type="ORF">CEXT_252081</name>
</gene>
<proteinExistence type="predicted"/>
<dbReference type="EMBL" id="BPLR01010033">
    <property type="protein sequence ID" value="GIY36347.1"/>
    <property type="molecule type" value="Genomic_DNA"/>
</dbReference>
<sequence length="155" mass="17407">MTFILEKKDLYPTWSAASCFESPNELDLVQLQEGRSRKTPEATLKQHSTETKKKKKKKKNHKAKPHDTKLNGAQSGRSPTSSVVGTFHPLLQDPDDSRSMSRGWTGVDGHVQIFGIGLNNFALFVFPSFSLSLSLSPPLLSFFHPEDHEQVRGRM</sequence>
<feature type="region of interest" description="Disordered" evidence="1">
    <location>
        <begin position="30"/>
        <end position="99"/>
    </location>
</feature>
<reference evidence="2 3" key="1">
    <citation type="submission" date="2021-06" db="EMBL/GenBank/DDBJ databases">
        <title>Caerostris extrusa draft genome.</title>
        <authorList>
            <person name="Kono N."/>
            <person name="Arakawa K."/>
        </authorList>
    </citation>
    <scope>NUCLEOTIDE SEQUENCE [LARGE SCALE GENOMIC DNA]</scope>
</reference>
<evidence type="ECO:0000313" key="2">
    <source>
        <dbReference type="EMBL" id="GIY36347.1"/>
    </source>
</evidence>
<keyword evidence="3" id="KW-1185">Reference proteome</keyword>
<feature type="compositionally biased region" description="Polar residues" evidence="1">
    <location>
        <begin position="71"/>
        <end position="84"/>
    </location>
</feature>
<dbReference type="Proteomes" id="UP001054945">
    <property type="component" value="Unassembled WGS sequence"/>
</dbReference>
<name>A0AAV4SV65_CAEEX</name>
<dbReference type="AlphaFoldDB" id="A0AAV4SV65"/>
<organism evidence="2 3">
    <name type="scientific">Caerostris extrusa</name>
    <name type="common">Bark spider</name>
    <name type="synonym">Caerostris bankana</name>
    <dbReference type="NCBI Taxonomy" id="172846"/>
    <lineage>
        <taxon>Eukaryota</taxon>
        <taxon>Metazoa</taxon>
        <taxon>Ecdysozoa</taxon>
        <taxon>Arthropoda</taxon>
        <taxon>Chelicerata</taxon>
        <taxon>Arachnida</taxon>
        <taxon>Araneae</taxon>
        <taxon>Araneomorphae</taxon>
        <taxon>Entelegynae</taxon>
        <taxon>Araneoidea</taxon>
        <taxon>Araneidae</taxon>
        <taxon>Caerostris</taxon>
    </lineage>
</organism>
<evidence type="ECO:0000256" key="1">
    <source>
        <dbReference type="SAM" id="MobiDB-lite"/>
    </source>
</evidence>